<evidence type="ECO:0000313" key="4">
    <source>
        <dbReference type="Proteomes" id="UP001140453"/>
    </source>
</evidence>
<proteinExistence type="predicted"/>
<dbReference type="SUPFAM" id="SSF50729">
    <property type="entry name" value="PH domain-like"/>
    <property type="match status" value="1"/>
</dbReference>
<dbReference type="PANTHER" id="PTHR37283">
    <property type="entry name" value="PH DOMAIN-CONTAINING PROTEIN YHR131C"/>
    <property type="match status" value="1"/>
</dbReference>
<dbReference type="InterPro" id="IPR001849">
    <property type="entry name" value="PH_domain"/>
</dbReference>
<feature type="domain" description="PH" evidence="2">
    <location>
        <begin position="107"/>
        <end position="225"/>
    </location>
</feature>
<evidence type="ECO:0000259" key="2">
    <source>
        <dbReference type="SMART" id="SM00233"/>
    </source>
</evidence>
<evidence type="ECO:0000313" key="3">
    <source>
        <dbReference type="EMBL" id="KAJ4391576.1"/>
    </source>
</evidence>
<dbReference type="Proteomes" id="UP001140453">
    <property type="component" value="Unassembled WGS sequence"/>
</dbReference>
<feature type="region of interest" description="Disordered" evidence="1">
    <location>
        <begin position="299"/>
        <end position="326"/>
    </location>
</feature>
<sequence length="405" mass="46840">MDFSDSDESPPLSATFDLFNHEIELPAIDNQPARRLSMEEDYFYEQVMTFAQPLQPPAYHAATHGTYEGPSRKGKEAVLDDNVLLDQELLPAYSCDVHMETVFQMKMEIEDAVKRAEYRNWRTMFVELHGTALHIYSAKKKDFGWGKSRMHGPDVRPDNPSWLRKGSLERSYSLQHADVGIAADYHKRRYVIRIRAETDQFLISCVELQTFVKWLECLFAAIDVAIPIDERDFPRDQSIPRIQRLRWLRGHLSDQTTNGGTMWDSFGSPPSSPLEPPVSMFDAQADEMSPDRMDIFPDGSPFDSQDLPTPRFSTASTKNDDLEQGTGKWRPRHLWSTTHDMVYAKLCYAVLLFKSPRKSNFVIFKGQRWHIDWSTGQMSRVQPPSYGEPEFWGPWQVIHADNRRI</sequence>
<dbReference type="InterPro" id="IPR011993">
    <property type="entry name" value="PH-like_dom_sf"/>
</dbReference>
<protein>
    <recommendedName>
        <fullName evidence="2">PH domain-containing protein</fullName>
    </recommendedName>
</protein>
<keyword evidence="4" id="KW-1185">Reference proteome</keyword>
<organism evidence="3 4">
    <name type="scientific">Gnomoniopsis smithogilvyi</name>
    <dbReference type="NCBI Taxonomy" id="1191159"/>
    <lineage>
        <taxon>Eukaryota</taxon>
        <taxon>Fungi</taxon>
        <taxon>Dikarya</taxon>
        <taxon>Ascomycota</taxon>
        <taxon>Pezizomycotina</taxon>
        <taxon>Sordariomycetes</taxon>
        <taxon>Sordariomycetidae</taxon>
        <taxon>Diaporthales</taxon>
        <taxon>Gnomoniaceae</taxon>
        <taxon>Gnomoniopsis</taxon>
    </lineage>
</organism>
<comment type="caution">
    <text evidence="3">The sequence shown here is derived from an EMBL/GenBank/DDBJ whole genome shotgun (WGS) entry which is preliminary data.</text>
</comment>
<dbReference type="AlphaFoldDB" id="A0A9W8YU18"/>
<dbReference type="OrthoDB" id="5865767at2759"/>
<feature type="compositionally biased region" description="Polar residues" evidence="1">
    <location>
        <begin position="302"/>
        <end position="317"/>
    </location>
</feature>
<gene>
    <name evidence="3" type="ORF">N0V93_005195</name>
</gene>
<evidence type="ECO:0000256" key="1">
    <source>
        <dbReference type="SAM" id="MobiDB-lite"/>
    </source>
</evidence>
<dbReference type="PANTHER" id="PTHR37283:SF1">
    <property type="entry name" value="PH DOMAIN-CONTAINING PROTEIN YHR131C"/>
    <property type="match status" value="1"/>
</dbReference>
<reference evidence="3" key="1">
    <citation type="submission" date="2022-10" db="EMBL/GenBank/DDBJ databases">
        <title>Tapping the CABI collections for fungal endophytes: first genome assemblies for Collariella, Neodidymelliopsis, Ascochyta clinopodiicola, Didymella pomorum, Didymosphaeria variabile, Neocosmospora piperis and Neocucurbitaria cava.</title>
        <authorList>
            <person name="Hill R."/>
        </authorList>
    </citation>
    <scope>NUCLEOTIDE SEQUENCE</scope>
    <source>
        <strain evidence="3">IMI 355082</strain>
    </source>
</reference>
<accession>A0A9W8YU18</accession>
<dbReference type="SMART" id="SM00233">
    <property type="entry name" value="PH"/>
    <property type="match status" value="1"/>
</dbReference>
<dbReference type="EMBL" id="JAPEVB010000003">
    <property type="protein sequence ID" value="KAJ4391576.1"/>
    <property type="molecule type" value="Genomic_DNA"/>
</dbReference>
<name>A0A9W8YU18_9PEZI</name>
<dbReference type="Gene3D" id="2.30.29.30">
    <property type="entry name" value="Pleckstrin-homology domain (PH domain)/Phosphotyrosine-binding domain (PTB)"/>
    <property type="match status" value="1"/>
</dbReference>